<organism evidence="2">
    <name type="scientific">hydrothermal vent metagenome</name>
    <dbReference type="NCBI Taxonomy" id="652676"/>
    <lineage>
        <taxon>unclassified sequences</taxon>
        <taxon>metagenomes</taxon>
        <taxon>ecological metagenomes</taxon>
    </lineage>
</organism>
<evidence type="ECO:0000256" key="1">
    <source>
        <dbReference type="SAM" id="Coils"/>
    </source>
</evidence>
<protein>
    <submittedName>
        <fullName evidence="2">Uncharacterized protein</fullName>
    </submittedName>
</protein>
<feature type="non-terminal residue" evidence="2">
    <location>
        <position position="66"/>
    </location>
</feature>
<proteinExistence type="predicted"/>
<gene>
    <name evidence="2" type="ORF">MNBD_GAMMA16-2047</name>
</gene>
<feature type="coiled-coil region" evidence="1">
    <location>
        <begin position="25"/>
        <end position="59"/>
    </location>
</feature>
<evidence type="ECO:0000313" key="2">
    <source>
        <dbReference type="EMBL" id="VAW83615.1"/>
    </source>
</evidence>
<dbReference type="EMBL" id="UOFO01000015">
    <property type="protein sequence ID" value="VAW83615.1"/>
    <property type="molecule type" value="Genomic_DNA"/>
</dbReference>
<accession>A0A3B0YRV3</accession>
<reference evidence="2" key="1">
    <citation type="submission" date="2018-06" db="EMBL/GenBank/DDBJ databases">
        <authorList>
            <person name="Zhirakovskaya E."/>
        </authorList>
    </citation>
    <scope>NUCLEOTIDE SEQUENCE</scope>
</reference>
<dbReference type="AlphaFoldDB" id="A0A3B0YRV3"/>
<name>A0A3B0YRV3_9ZZZZ</name>
<sequence length="66" mass="8188">MVRYSSHACYKSPIHKLVRFFEQSRDNWKEKYKAIKITNKRLENKVRFLTKSRDSWKQETLQLRKI</sequence>
<keyword evidence="1" id="KW-0175">Coiled coil</keyword>